<organism evidence="2 3">
    <name type="scientific">Vagococcus salmoninarum</name>
    <dbReference type="NCBI Taxonomy" id="2739"/>
    <lineage>
        <taxon>Bacteria</taxon>
        <taxon>Bacillati</taxon>
        <taxon>Bacillota</taxon>
        <taxon>Bacilli</taxon>
        <taxon>Lactobacillales</taxon>
        <taxon>Enterococcaceae</taxon>
        <taxon>Vagococcus</taxon>
    </lineage>
</organism>
<name>A0A429ZM41_9ENTE</name>
<dbReference type="AlphaFoldDB" id="A0A429ZM41"/>
<sequence>MLLLSFVINISQVLAVNSNSDNNLLDSLSINQDELTYQLYQGLIAGEKALAPQKNQKLKKGELITDGSQLVDGKLQPGVWYLTGEFNYFYKTDECGRLKEFTTEELAFTQRPSRLPHNPQTPGKLPGDHAGHMAAHRFGGSQELDNLVSQSAKVNLSTYKRLENQWARALKIGKEVAILVEIDYSERELRPQGFDVNFGIEGELFSTYLINQ</sequence>
<protein>
    <recommendedName>
        <fullName evidence="1">Type VII secretion system protein EssD-like domain-containing protein</fullName>
    </recommendedName>
</protein>
<dbReference type="OrthoDB" id="2234398at2"/>
<dbReference type="Gene3D" id="3.40.570.10">
    <property type="entry name" value="Extracellular Endonuclease, subunit A"/>
    <property type="match status" value="1"/>
</dbReference>
<evidence type="ECO:0000313" key="3">
    <source>
        <dbReference type="Proteomes" id="UP000287239"/>
    </source>
</evidence>
<dbReference type="InterPro" id="IPR044929">
    <property type="entry name" value="DNA/RNA_non-sp_Endonuclease_sf"/>
</dbReference>
<accession>A0A429ZM41</accession>
<gene>
    <name evidence="2" type="ORF">CBF35_09120</name>
</gene>
<dbReference type="Pfam" id="PF13930">
    <property type="entry name" value="Endonuclea_NS_2"/>
    <property type="match status" value="1"/>
</dbReference>
<reference evidence="2 3" key="1">
    <citation type="submission" date="2017-05" db="EMBL/GenBank/DDBJ databases">
        <title>Vagococcus spp. assemblies.</title>
        <authorList>
            <person name="Gulvik C.A."/>
        </authorList>
    </citation>
    <scope>NUCLEOTIDE SEQUENCE [LARGE SCALE GENOMIC DNA]</scope>
    <source>
        <strain evidence="2 3">NCFB 2777</strain>
    </source>
</reference>
<dbReference type="InterPro" id="IPR044927">
    <property type="entry name" value="Endonuclea_NS_2"/>
</dbReference>
<dbReference type="EMBL" id="NGJU01000013">
    <property type="protein sequence ID" value="RST94777.1"/>
    <property type="molecule type" value="Genomic_DNA"/>
</dbReference>
<comment type="caution">
    <text evidence="2">The sequence shown here is derived from an EMBL/GenBank/DDBJ whole genome shotgun (WGS) entry which is preliminary data.</text>
</comment>
<dbReference type="Proteomes" id="UP000287239">
    <property type="component" value="Unassembled WGS sequence"/>
</dbReference>
<proteinExistence type="predicted"/>
<evidence type="ECO:0000313" key="2">
    <source>
        <dbReference type="EMBL" id="RST94777.1"/>
    </source>
</evidence>
<evidence type="ECO:0000259" key="1">
    <source>
        <dbReference type="Pfam" id="PF13930"/>
    </source>
</evidence>
<feature type="domain" description="Type VII secretion system protein EssD-like" evidence="1">
    <location>
        <begin position="87"/>
        <end position="200"/>
    </location>
</feature>
<keyword evidence="3" id="KW-1185">Reference proteome</keyword>